<feature type="non-terminal residue" evidence="5">
    <location>
        <position position="209"/>
    </location>
</feature>
<evidence type="ECO:0000256" key="1">
    <source>
        <dbReference type="ARBA" id="ARBA00004194"/>
    </source>
</evidence>
<keyword evidence="4" id="KW-0472">Membrane</keyword>
<dbReference type="NCBIfam" id="TIGR01627">
    <property type="entry name" value="A_thal_3515"/>
    <property type="match status" value="1"/>
</dbReference>
<sequence length="209" mass="22896">MTLPEISYVASVLGRCPVGCNLLVFGLSYETIVWRAINHRGHTIFVDQNYWWVYFLESSFPGIEAYDVYFGGDGGGVDRSQLSDAIRNYTSRVECRPVQDLLWSECELAINDMPNHVYDVAWDVILVDGPRLAGENETAAGPAPAATRMSSIFTAAVMARSKRGGAGGGTHVLVHDFGREAVRVCGEEFLCMENLVGVTDTLAHFVVGK</sequence>
<keyword evidence="6" id="KW-1185">Reference proteome</keyword>
<reference evidence="5 6" key="1">
    <citation type="journal article" date="2013" name="BMC Genomics">
        <title>The miniature genome of a carnivorous plant Genlisea aurea contains a low number of genes and short non-coding sequences.</title>
        <authorList>
            <person name="Leushkin E.V."/>
            <person name="Sutormin R.A."/>
            <person name="Nabieva E.R."/>
            <person name="Penin A.A."/>
            <person name="Kondrashov A.S."/>
            <person name="Logacheva M.D."/>
        </authorList>
    </citation>
    <scope>NUCLEOTIDE SEQUENCE [LARGE SCALE GENOMIC DNA]</scope>
</reference>
<dbReference type="Pfam" id="PF21729">
    <property type="entry name" value="IRX15_IRX15L_GXM"/>
    <property type="match status" value="1"/>
</dbReference>
<organism evidence="5 6">
    <name type="scientific">Genlisea aurea</name>
    <dbReference type="NCBI Taxonomy" id="192259"/>
    <lineage>
        <taxon>Eukaryota</taxon>
        <taxon>Viridiplantae</taxon>
        <taxon>Streptophyta</taxon>
        <taxon>Embryophyta</taxon>
        <taxon>Tracheophyta</taxon>
        <taxon>Spermatophyta</taxon>
        <taxon>Magnoliopsida</taxon>
        <taxon>eudicotyledons</taxon>
        <taxon>Gunneridae</taxon>
        <taxon>Pentapetalae</taxon>
        <taxon>asterids</taxon>
        <taxon>lamiids</taxon>
        <taxon>Lamiales</taxon>
        <taxon>Lentibulariaceae</taxon>
        <taxon>Genlisea</taxon>
    </lineage>
</organism>
<keyword evidence="2" id="KW-0812">Transmembrane</keyword>
<dbReference type="OrthoDB" id="1896682at2759"/>
<evidence type="ECO:0000256" key="3">
    <source>
        <dbReference type="ARBA" id="ARBA00022989"/>
    </source>
</evidence>
<keyword evidence="3" id="KW-1133">Transmembrane helix</keyword>
<accession>S8CMK6</accession>
<comment type="caution">
    <text evidence="5">The sequence shown here is derived from an EMBL/GenBank/DDBJ whole genome shotgun (WGS) entry which is preliminary data.</text>
</comment>
<name>S8CMK6_9LAMI</name>
<proteinExistence type="predicted"/>
<comment type="subcellular location">
    <subcellularLocation>
        <location evidence="1">Golgi apparatus membrane</location>
        <topology evidence="1">Single-pass membrane protein</topology>
    </subcellularLocation>
</comment>
<protein>
    <submittedName>
        <fullName evidence="5">Uncharacterized protein</fullName>
    </submittedName>
</protein>
<evidence type="ECO:0000256" key="2">
    <source>
        <dbReference type="ARBA" id="ARBA00022692"/>
    </source>
</evidence>
<dbReference type="AlphaFoldDB" id="S8CMK6"/>
<dbReference type="GO" id="GO:0045492">
    <property type="term" value="P:xylan biosynthetic process"/>
    <property type="evidence" value="ECO:0007669"/>
    <property type="project" value="InterPro"/>
</dbReference>
<gene>
    <name evidence="5" type="ORF">M569_06827</name>
</gene>
<dbReference type="InterPro" id="IPR006514">
    <property type="entry name" value="IRX15/GXM/AGM"/>
</dbReference>
<evidence type="ECO:0000313" key="5">
    <source>
        <dbReference type="EMBL" id="EPS67950.1"/>
    </source>
</evidence>
<evidence type="ECO:0000313" key="6">
    <source>
        <dbReference type="Proteomes" id="UP000015453"/>
    </source>
</evidence>
<dbReference type="GO" id="GO:0000139">
    <property type="term" value="C:Golgi membrane"/>
    <property type="evidence" value="ECO:0007669"/>
    <property type="project" value="UniProtKB-SubCell"/>
</dbReference>
<dbReference type="Proteomes" id="UP000015453">
    <property type="component" value="Unassembled WGS sequence"/>
</dbReference>
<evidence type="ECO:0000256" key="4">
    <source>
        <dbReference type="ARBA" id="ARBA00023136"/>
    </source>
</evidence>
<dbReference type="PANTHER" id="PTHR31444">
    <property type="entry name" value="OS11G0490100 PROTEIN"/>
    <property type="match status" value="1"/>
</dbReference>
<dbReference type="EMBL" id="AUSU01002843">
    <property type="protein sequence ID" value="EPS67950.1"/>
    <property type="molecule type" value="Genomic_DNA"/>
</dbReference>